<evidence type="ECO:0000313" key="1">
    <source>
        <dbReference type="EMBL" id="PAB58134.1"/>
    </source>
</evidence>
<dbReference type="AlphaFoldDB" id="A0A267MEX2"/>
<dbReference type="RefSeq" id="WP_095134887.1">
    <property type="nucleotide sequence ID" value="NZ_NIBG01000019.1"/>
</dbReference>
<reference evidence="1 2" key="1">
    <citation type="submission" date="2017-06" db="EMBL/GenBank/DDBJ databases">
        <title>Draft genome sequence of anaerobic fermentative bacterium Anaeromicrobium sediminis DY2726D isolated from West Pacific Ocean sediments.</title>
        <authorList>
            <person name="Zeng X."/>
        </authorList>
    </citation>
    <scope>NUCLEOTIDE SEQUENCE [LARGE SCALE GENOMIC DNA]</scope>
    <source>
        <strain evidence="1 2">DY2726D</strain>
    </source>
</reference>
<protein>
    <submittedName>
        <fullName evidence="1">CopG family transcriptional regulator</fullName>
    </submittedName>
</protein>
<keyword evidence="2" id="KW-1185">Reference proteome</keyword>
<dbReference type="SUPFAM" id="SSF55021">
    <property type="entry name" value="ACT-like"/>
    <property type="match status" value="1"/>
</dbReference>
<dbReference type="InterPro" id="IPR023860">
    <property type="entry name" value="FeFe-hyd_TM1266"/>
</dbReference>
<accession>A0A267MEX2</accession>
<dbReference type="InterPro" id="IPR027271">
    <property type="entry name" value="Acetolactate_synth/TF_NikR_C"/>
</dbReference>
<dbReference type="EMBL" id="NIBG01000019">
    <property type="protein sequence ID" value="PAB58134.1"/>
    <property type="molecule type" value="Genomic_DNA"/>
</dbReference>
<dbReference type="Proteomes" id="UP000216024">
    <property type="component" value="Unassembled WGS sequence"/>
</dbReference>
<dbReference type="InterPro" id="IPR045865">
    <property type="entry name" value="ACT-like_dom_sf"/>
</dbReference>
<organism evidence="1 2">
    <name type="scientific">Anaeromicrobium sediminis</name>
    <dbReference type="NCBI Taxonomy" id="1478221"/>
    <lineage>
        <taxon>Bacteria</taxon>
        <taxon>Bacillati</taxon>
        <taxon>Bacillota</taxon>
        <taxon>Clostridia</taxon>
        <taxon>Peptostreptococcales</taxon>
        <taxon>Thermotaleaceae</taxon>
        <taxon>Anaeromicrobium</taxon>
    </lineage>
</organism>
<gene>
    <name evidence="1" type="ORF">CCE28_16805</name>
</gene>
<dbReference type="Pfam" id="PF21699">
    <property type="entry name" value="TM1266-like"/>
    <property type="match status" value="1"/>
</dbReference>
<comment type="caution">
    <text evidence="1">The sequence shown here is derived from an EMBL/GenBank/DDBJ whole genome shotgun (WGS) entry which is preliminary data.</text>
</comment>
<evidence type="ECO:0000313" key="2">
    <source>
        <dbReference type="Proteomes" id="UP000216024"/>
    </source>
</evidence>
<dbReference type="OrthoDB" id="9796135at2"/>
<dbReference type="NCBIfam" id="TIGR03959">
    <property type="entry name" value="hyd_TM1266"/>
    <property type="match status" value="1"/>
</dbReference>
<proteinExistence type="predicted"/>
<name>A0A267MEX2_9FIRM</name>
<sequence length="81" mass="8797">MNKRIGVVAVLVESNESISKVNDLFFKFKDIIVGRMGIPYKEKSVNVISIIVDGTTDDISSLTGNLGRLKGVTVKSALTKK</sequence>
<dbReference type="Gene3D" id="3.30.70.1150">
    <property type="entry name" value="ACT-like. Chain A, domain 2"/>
    <property type="match status" value="1"/>
</dbReference>